<evidence type="ECO:0000313" key="4">
    <source>
        <dbReference type="Proteomes" id="UP001415857"/>
    </source>
</evidence>
<feature type="compositionally biased region" description="Polar residues" evidence="1">
    <location>
        <begin position="78"/>
        <end position="89"/>
    </location>
</feature>
<organism evidence="3 4">
    <name type="scientific">Liquidambar formosana</name>
    <name type="common">Formosan gum</name>
    <dbReference type="NCBI Taxonomy" id="63359"/>
    <lineage>
        <taxon>Eukaryota</taxon>
        <taxon>Viridiplantae</taxon>
        <taxon>Streptophyta</taxon>
        <taxon>Embryophyta</taxon>
        <taxon>Tracheophyta</taxon>
        <taxon>Spermatophyta</taxon>
        <taxon>Magnoliopsida</taxon>
        <taxon>eudicotyledons</taxon>
        <taxon>Gunneridae</taxon>
        <taxon>Pentapetalae</taxon>
        <taxon>Saxifragales</taxon>
        <taxon>Altingiaceae</taxon>
        <taxon>Liquidambar</taxon>
    </lineage>
</organism>
<feature type="compositionally biased region" description="Basic and acidic residues" evidence="1">
    <location>
        <begin position="99"/>
        <end position="112"/>
    </location>
</feature>
<feature type="compositionally biased region" description="Basic residues" evidence="1">
    <location>
        <begin position="151"/>
        <end position="162"/>
    </location>
</feature>
<dbReference type="AlphaFoldDB" id="A0AAP0S0E4"/>
<accession>A0AAP0S0E4</accession>
<name>A0AAP0S0E4_LIQFO</name>
<dbReference type="PANTHER" id="PTHR34775:SF4">
    <property type="entry name" value="TRANSMEMBRANE PROTEIN"/>
    <property type="match status" value="1"/>
</dbReference>
<evidence type="ECO:0000256" key="2">
    <source>
        <dbReference type="SAM" id="SignalP"/>
    </source>
</evidence>
<dbReference type="PANTHER" id="PTHR34775">
    <property type="entry name" value="TRANSMEMBRANE PROTEIN"/>
    <property type="match status" value="1"/>
</dbReference>
<reference evidence="3 4" key="1">
    <citation type="journal article" date="2024" name="Plant J.">
        <title>Genome sequences and population genomics reveal climatic adaptation and genomic divergence between two closely related sweetgum species.</title>
        <authorList>
            <person name="Xu W.Q."/>
            <person name="Ren C.Q."/>
            <person name="Zhang X.Y."/>
            <person name="Comes H.P."/>
            <person name="Liu X.H."/>
            <person name="Li Y.G."/>
            <person name="Kettle C.J."/>
            <person name="Jalonen R."/>
            <person name="Gaisberger H."/>
            <person name="Ma Y.Z."/>
            <person name="Qiu Y.X."/>
        </authorList>
    </citation>
    <scope>NUCLEOTIDE SEQUENCE [LARGE SCALE GENOMIC DNA]</scope>
    <source>
        <strain evidence="3">Hangzhou</strain>
    </source>
</reference>
<comment type="caution">
    <text evidence="3">The sequence shown here is derived from an EMBL/GenBank/DDBJ whole genome shotgun (WGS) entry which is preliminary data.</text>
</comment>
<keyword evidence="4" id="KW-1185">Reference proteome</keyword>
<proteinExistence type="predicted"/>
<feature type="region of interest" description="Disordered" evidence="1">
    <location>
        <begin position="76"/>
        <end position="162"/>
    </location>
</feature>
<keyword evidence="2" id="KW-0732">Signal</keyword>
<feature type="chain" id="PRO_5043009091" evidence="2">
    <location>
        <begin position="21"/>
        <end position="162"/>
    </location>
</feature>
<evidence type="ECO:0000313" key="3">
    <source>
        <dbReference type="EMBL" id="KAK9287413.1"/>
    </source>
</evidence>
<dbReference type="Proteomes" id="UP001415857">
    <property type="component" value="Unassembled WGS sequence"/>
</dbReference>
<feature type="compositionally biased region" description="Low complexity" evidence="1">
    <location>
        <begin position="115"/>
        <end position="128"/>
    </location>
</feature>
<gene>
    <name evidence="3" type="ORF">L1049_015833</name>
</gene>
<evidence type="ECO:0000256" key="1">
    <source>
        <dbReference type="SAM" id="MobiDB-lite"/>
    </source>
</evidence>
<dbReference type="EMBL" id="JBBPBK010000004">
    <property type="protein sequence ID" value="KAK9287413.1"/>
    <property type="molecule type" value="Genomic_DNA"/>
</dbReference>
<feature type="signal peptide" evidence="2">
    <location>
        <begin position="1"/>
        <end position="20"/>
    </location>
</feature>
<sequence length="162" mass="17850">MLGISLLVLPLIAATVFTYARREKTSSSPDVAIPVSQLPAKKSISNLVTASVEHTFQERRSSLNWPTEVDMVGESCPSEMSSFQKSSSCGKRGTNEVQSLERKPRNNSKRESLASSSEYSMGSPSYGSFTTYEIINSKHKGDEETVTPVRRSSRIRKQVTSP</sequence>
<protein>
    <submittedName>
        <fullName evidence="3">Uncharacterized protein</fullName>
    </submittedName>
</protein>